<feature type="transmembrane region" description="Helical" evidence="6">
    <location>
        <begin position="12"/>
        <end position="34"/>
    </location>
</feature>
<dbReference type="RefSeq" id="WP_011838950.1">
    <property type="nucleotide sequence ID" value="NC_009033.1"/>
</dbReference>
<feature type="transmembrane region" description="Helical" evidence="6">
    <location>
        <begin position="183"/>
        <end position="212"/>
    </location>
</feature>
<feature type="transmembrane region" description="Helical" evidence="6">
    <location>
        <begin position="245"/>
        <end position="266"/>
    </location>
</feature>
<reference evidence="8 9" key="2">
    <citation type="journal article" date="2009" name="Stand. Genomic Sci.">
        <title>Complete genome sequence of Staphylothermus marinus Stetter and Fiala 1986 type strain F1.</title>
        <authorList>
            <person name="Anderson I.J."/>
            <person name="Sun H."/>
            <person name="Lapidus A."/>
            <person name="Copeland A."/>
            <person name="Glavina Del Rio T."/>
            <person name="Tice H."/>
            <person name="Dalin E."/>
            <person name="Lucas S."/>
            <person name="Barry K."/>
            <person name="Land M."/>
            <person name="Richardson P."/>
            <person name="Huber H."/>
            <person name="Kyrpides N.C."/>
        </authorList>
    </citation>
    <scope>NUCLEOTIDE SEQUENCE [LARGE SCALE GENOMIC DNA]</scope>
    <source>
        <strain evidence="9">ATCC 43588 / DSM 3639 / JCM 9404 / F1</strain>
    </source>
</reference>
<feature type="transmembrane region" description="Helical" evidence="6">
    <location>
        <begin position="120"/>
        <end position="140"/>
    </location>
</feature>
<dbReference type="eggNOG" id="arCOG03079">
    <property type="taxonomic scope" value="Archaea"/>
</dbReference>
<dbReference type="AlphaFoldDB" id="A3DM99"/>
<dbReference type="OrthoDB" id="19265at2157"/>
<evidence type="ECO:0000256" key="2">
    <source>
        <dbReference type="ARBA" id="ARBA00022475"/>
    </source>
</evidence>
<dbReference type="GeneID" id="4906932"/>
<evidence type="ECO:0000313" key="9">
    <source>
        <dbReference type="Proteomes" id="UP000000254"/>
    </source>
</evidence>
<dbReference type="PANTHER" id="PTHR33932">
    <property type="entry name" value="NA(+)/H(+) ANTIPORTER SUBUNIT B"/>
    <property type="match status" value="1"/>
</dbReference>
<dbReference type="Pfam" id="PF04039">
    <property type="entry name" value="MnhB"/>
    <property type="match status" value="1"/>
</dbReference>
<dbReference type="GO" id="GO:0005886">
    <property type="term" value="C:plasma membrane"/>
    <property type="evidence" value="ECO:0007669"/>
    <property type="project" value="UniProtKB-SubCell"/>
</dbReference>
<keyword evidence="2" id="KW-1003">Cell membrane</keyword>
<proteinExistence type="predicted"/>
<keyword evidence="5 6" id="KW-0472">Membrane</keyword>
<dbReference type="PANTHER" id="PTHR33932:SF4">
    <property type="entry name" value="NA(+)_H(+) ANTIPORTER SUBUNIT B"/>
    <property type="match status" value="1"/>
</dbReference>
<name>A3DM99_STAMF</name>
<dbReference type="InterPro" id="IPR050622">
    <property type="entry name" value="CPA3_antiporter_subunitB"/>
</dbReference>
<keyword evidence="9" id="KW-1185">Reference proteome</keyword>
<evidence type="ECO:0000256" key="5">
    <source>
        <dbReference type="ARBA" id="ARBA00023136"/>
    </source>
</evidence>
<dbReference type="Proteomes" id="UP000000254">
    <property type="component" value="Chromosome"/>
</dbReference>
<evidence type="ECO:0000259" key="7">
    <source>
        <dbReference type="Pfam" id="PF04039"/>
    </source>
</evidence>
<sequence>MAERKVSGRDIFLSIVAVSIVVILSYMLVSFLVISVPPQETNRWLANWFLTTTYNWENKDWWSGSPEVVTSILWDYRGLDTVYETSVFFFAIIGGLMLVRSVKIDKGSLGIKGMSVISKTITKIILVAVPVVAASVALHGHLTPGGGFQGGSIFAVSSLLAIIALGTGFLYGRGWTKMRLLGFRTLGLLIISITVTALFVVGFFSGVTAYIVQNQWKPWAPIGMGYLADLGVFGNILYSGSLIFLNLAEFLAVSAGLSLAFIIMALPRKKLVEGGDIE</sequence>
<feature type="transmembrane region" description="Helical" evidence="6">
    <location>
        <begin position="81"/>
        <end position="99"/>
    </location>
</feature>
<dbReference type="InterPro" id="IPR007182">
    <property type="entry name" value="MnhB"/>
</dbReference>
<keyword evidence="3 6" id="KW-0812">Transmembrane</keyword>
<reference evidence="9" key="1">
    <citation type="journal article" date="2009" name="BMC Genomics">
        <title>The complete genome sequence of Staphylothermus marinus reveals differences in sulfur metabolism among heterotrophic Crenarchaeota.</title>
        <authorList>
            <person name="Anderson I.J."/>
            <person name="Dharmarajan L."/>
            <person name="Rodriguez J."/>
            <person name="Hooper S."/>
            <person name="Porat I."/>
            <person name="Ulrich L.E."/>
            <person name="Elkins J.G."/>
            <person name="Mavromatis K."/>
            <person name="Sun H."/>
            <person name="Land M."/>
            <person name="Lapidus A."/>
            <person name="Lucas S."/>
            <person name="Barry K."/>
            <person name="Huber H."/>
            <person name="Zhulin I.B."/>
            <person name="Whitman W.B."/>
            <person name="Mukhopadhyay B."/>
            <person name="Woese C."/>
            <person name="Bristow J."/>
            <person name="Kyrpides N."/>
        </authorList>
    </citation>
    <scope>NUCLEOTIDE SEQUENCE [LARGE SCALE GENOMIC DNA]</scope>
    <source>
        <strain evidence="9">ATCC 43588 / DSM 3639 / JCM 9404 / F1</strain>
    </source>
</reference>
<keyword evidence="4 6" id="KW-1133">Transmembrane helix</keyword>
<evidence type="ECO:0000313" key="8">
    <source>
        <dbReference type="EMBL" id="ABN69759.1"/>
    </source>
</evidence>
<gene>
    <name evidence="8" type="ordered locus">Smar_0653</name>
</gene>
<evidence type="ECO:0000256" key="6">
    <source>
        <dbReference type="SAM" id="Phobius"/>
    </source>
</evidence>
<accession>A3DM99</accession>
<protein>
    <submittedName>
        <fullName evidence="8">Na+/H+ antiporter MnhB subunit-related protein</fullName>
    </submittedName>
</protein>
<feature type="transmembrane region" description="Helical" evidence="6">
    <location>
        <begin position="218"/>
        <end position="238"/>
    </location>
</feature>
<dbReference type="KEGG" id="smr:Smar_0653"/>
<evidence type="ECO:0000256" key="4">
    <source>
        <dbReference type="ARBA" id="ARBA00022989"/>
    </source>
</evidence>
<comment type="subcellular location">
    <subcellularLocation>
        <location evidence="1">Cell membrane</location>
        <topology evidence="1">Multi-pass membrane protein</topology>
    </subcellularLocation>
</comment>
<dbReference type="EMBL" id="CP000575">
    <property type="protein sequence ID" value="ABN69759.1"/>
    <property type="molecule type" value="Genomic_DNA"/>
</dbReference>
<feature type="transmembrane region" description="Helical" evidence="6">
    <location>
        <begin position="152"/>
        <end position="171"/>
    </location>
</feature>
<organism evidence="8 9">
    <name type="scientific">Staphylothermus marinus (strain ATCC 43588 / DSM 3639 / JCM 9404 / F1)</name>
    <dbReference type="NCBI Taxonomy" id="399550"/>
    <lineage>
        <taxon>Archaea</taxon>
        <taxon>Thermoproteota</taxon>
        <taxon>Thermoprotei</taxon>
        <taxon>Desulfurococcales</taxon>
        <taxon>Desulfurococcaceae</taxon>
        <taxon>Staphylothermus</taxon>
    </lineage>
</organism>
<evidence type="ECO:0000256" key="1">
    <source>
        <dbReference type="ARBA" id="ARBA00004651"/>
    </source>
</evidence>
<dbReference type="STRING" id="399550.Smar_0653"/>
<feature type="domain" description="Na+/H+ antiporter MnhB subunit-related protein" evidence="7">
    <location>
        <begin position="117"/>
        <end position="258"/>
    </location>
</feature>
<evidence type="ECO:0000256" key="3">
    <source>
        <dbReference type="ARBA" id="ARBA00022692"/>
    </source>
</evidence>
<dbReference type="HOGENOM" id="CLU_069132_2_0_2"/>